<dbReference type="EMBL" id="JAQHXR010000001">
    <property type="protein sequence ID" value="MDA3968691.1"/>
    <property type="molecule type" value="Genomic_DNA"/>
</dbReference>
<organism evidence="1 2">
    <name type="scientific">Helicobacter ibis</name>
    <dbReference type="NCBI Taxonomy" id="2962633"/>
    <lineage>
        <taxon>Bacteria</taxon>
        <taxon>Pseudomonadati</taxon>
        <taxon>Campylobacterota</taxon>
        <taxon>Epsilonproteobacteria</taxon>
        <taxon>Campylobacterales</taxon>
        <taxon>Helicobacteraceae</taxon>
        <taxon>Helicobacter</taxon>
    </lineage>
</organism>
<gene>
    <name evidence="1" type="ORF">PF021_03265</name>
</gene>
<accession>A0ABT4VDB4</accession>
<reference evidence="1 2" key="1">
    <citation type="submission" date="2023-01" db="EMBL/GenBank/DDBJ databases">
        <title>Description of Helicobacter ibis sp. nov. isolated from faecal droppings of black-faced ibis (Theristicus melanopis).</title>
        <authorList>
            <person name="Lopez-Cantillo M."/>
            <person name="Vidal-Veuthey B."/>
            <person name="Mella A."/>
            <person name="De La Haba R."/>
            <person name="Collado L."/>
        </authorList>
    </citation>
    <scope>NUCLEOTIDE SEQUENCE [LARGE SCALE GENOMIC DNA]</scope>
    <source>
        <strain evidence="1 2">A82</strain>
    </source>
</reference>
<dbReference type="PANTHER" id="PTHR35866:SF1">
    <property type="entry name" value="YKGJ FAMILY CYSTEINE CLUSTER PROTEIN"/>
    <property type="match status" value="1"/>
</dbReference>
<dbReference type="InterPro" id="IPR005358">
    <property type="entry name" value="Puta_zinc/iron-chelating_dom"/>
</dbReference>
<evidence type="ECO:0000313" key="1">
    <source>
        <dbReference type="EMBL" id="MDA3968691.1"/>
    </source>
</evidence>
<dbReference type="PANTHER" id="PTHR35866">
    <property type="entry name" value="PUTATIVE-RELATED"/>
    <property type="match status" value="1"/>
</dbReference>
<dbReference type="Pfam" id="PF03692">
    <property type="entry name" value="CxxCxxCC"/>
    <property type="match status" value="1"/>
</dbReference>
<name>A0ABT4VDB4_9HELI</name>
<protein>
    <submittedName>
        <fullName evidence="1">YkgJ family cysteine cluster protein</fullName>
    </submittedName>
</protein>
<proteinExistence type="predicted"/>
<keyword evidence="2" id="KW-1185">Reference proteome</keyword>
<evidence type="ECO:0000313" key="2">
    <source>
        <dbReference type="Proteomes" id="UP001210261"/>
    </source>
</evidence>
<sequence length="122" mass="14355">MLEYDFTFDPSKCEECGGKCCTGESGYVFVTPYDIEEISKFLNMDFNEFSVKFVRKVGYKYSLTEKIQKDGKGHACVFFDEETRKCQIYSRRPKQCVSFPFWECYKDDFEPLLKECIGVCKK</sequence>
<dbReference type="Proteomes" id="UP001210261">
    <property type="component" value="Unassembled WGS sequence"/>
</dbReference>
<dbReference type="RefSeq" id="WP_271020966.1">
    <property type="nucleotide sequence ID" value="NZ_JAQHXR010000001.1"/>
</dbReference>
<comment type="caution">
    <text evidence="1">The sequence shown here is derived from an EMBL/GenBank/DDBJ whole genome shotgun (WGS) entry which is preliminary data.</text>
</comment>